<organism evidence="2 3">
    <name type="scientific">Linnemannia schmuckeri</name>
    <dbReference type="NCBI Taxonomy" id="64567"/>
    <lineage>
        <taxon>Eukaryota</taxon>
        <taxon>Fungi</taxon>
        <taxon>Fungi incertae sedis</taxon>
        <taxon>Mucoromycota</taxon>
        <taxon>Mortierellomycotina</taxon>
        <taxon>Mortierellomycetes</taxon>
        <taxon>Mortierellales</taxon>
        <taxon>Mortierellaceae</taxon>
        <taxon>Linnemannia</taxon>
    </lineage>
</organism>
<protein>
    <submittedName>
        <fullName evidence="2">Uncharacterized protein</fullName>
    </submittedName>
</protein>
<proteinExistence type="predicted"/>
<dbReference type="Gene3D" id="3.80.10.10">
    <property type="entry name" value="Ribonuclease Inhibitor"/>
    <property type="match status" value="1"/>
</dbReference>
<evidence type="ECO:0000313" key="3">
    <source>
        <dbReference type="Proteomes" id="UP000748756"/>
    </source>
</evidence>
<feature type="compositionally biased region" description="Acidic residues" evidence="1">
    <location>
        <begin position="368"/>
        <end position="377"/>
    </location>
</feature>
<dbReference type="SUPFAM" id="SSF52047">
    <property type="entry name" value="RNI-like"/>
    <property type="match status" value="1"/>
</dbReference>
<feature type="region of interest" description="Disordered" evidence="1">
    <location>
        <begin position="367"/>
        <end position="389"/>
    </location>
</feature>
<reference evidence="2" key="1">
    <citation type="journal article" date="2020" name="Fungal Divers.">
        <title>Resolving the Mortierellaceae phylogeny through synthesis of multi-gene phylogenetics and phylogenomics.</title>
        <authorList>
            <person name="Vandepol N."/>
            <person name="Liber J."/>
            <person name="Desiro A."/>
            <person name="Na H."/>
            <person name="Kennedy M."/>
            <person name="Barry K."/>
            <person name="Grigoriev I.V."/>
            <person name="Miller A.N."/>
            <person name="O'Donnell K."/>
            <person name="Stajich J.E."/>
            <person name="Bonito G."/>
        </authorList>
    </citation>
    <scope>NUCLEOTIDE SEQUENCE</scope>
    <source>
        <strain evidence="2">NRRL 6426</strain>
    </source>
</reference>
<evidence type="ECO:0000313" key="2">
    <source>
        <dbReference type="EMBL" id="KAF9131425.1"/>
    </source>
</evidence>
<evidence type="ECO:0000256" key="1">
    <source>
        <dbReference type="SAM" id="MobiDB-lite"/>
    </source>
</evidence>
<feature type="region of interest" description="Disordered" evidence="1">
    <location>
        <begin position="470"/>
        <end position="546"/>
    </location>
</feature>
<keyword evidence="3" id="KW-1185">Reference proteome</keyword>
<name>A0A9P5V2I2_9FUNG</name>
<dbReference type="EMBL" id="JAAAUQ010001889">
    <property type="protein sequence ID" value="KAF9131425.1"/>
    <property type="molecule type" value="Genomic_DNA"/>
</dbReference>
<feature type="compositionally biased region" description="Acidic residues" evidence="1">
    <location>
        <begin position="474"/>
        <end position="496"/>
    </location>
</feature>
<feature type="non-terminal residue" evidence="2">
    <location>
        <position position="1044"/>
    </location>
</feature>
<sequence>AFIKDPHHDTVMHNKKDKDWRAAKDILELHPCFLTRGGSFYKFSELISPNEALTENVFVDRQSLFLDIEITAYISHKGLLGGLRALSSSPALVMECVEMVLAETVVARANPLTTRARAVHLVKHIYANPRSRRSQLDRHQSVFQIGISVGHNANFFPADLLPSEGFKTRFLFVYTANVDAHDVLKHLSVLVKDIIPMWKSTKDQLKFKIHLFKVYNVLESYAACSDTKREWTTKHINLYLKLPYILNSNTKDPNKVSSWIWPGQLMFDIDNNIPFHQVVDPVLHQYRNFLVAAGDAEMIHTQDQQTGFMDTRFKFKEGPDILARKVVLARASPSFFCRFTGVWVTNSTRDPRSLVLRLSIFREKEEETAIEEGAESDGEGRSESRHQTPVMDKLAQRMRSLMELQDVANRFEVSRPKDLIAQELIMGQKVIHSNVYSIRGYEEHTQAHNIIKYVEGEIQVLKDELEKLDRKEAEDDDDGDDDEHEPSEPSDDGEEEKETKESFAELSETDSGEDGQKETEGGGVADGTGAKSRDYEPDRGDSGSDEEIVEAVGRKLRGLVLDQDNTAGQRDEGDLEWDKEENGQRNPPDLSEIRACVALFLSSKDCLSCMRVSRAWFQDFVRPVWQAIEFHKDNRFRTMDLKVLTKYGHFIKQVRNISSFADLISLQHAKVDSVTSVSLVLIGDWHYRELVADLIRRCKGQITEIEIHCPASKVDTVVEQRKWDRHYFQINTLLACPLPAKTTSAVGYGLSLEYLDLSRACITREGFSALLQYSPVLRKLKIFQVVVLRYNPSLELFRESSVTSIEAPLDEILQPDPELRSSPTLLIHLPKLQKWTFTSLERPMSWTNDVLRKEIFDHCPLLKTFQLNKTNTTRSDKFAELVLKCAQKLESCTFSALNLELSMAFACVNHLDTLTSLTITDTVSSEDANAITWVYYLPKLCPNLKVLSMKDLVLDMKEVEEQPWTCLGLQELRVRFKELENMEEVERCVKQVCTWRRAANVKLVRLNDKNEVLSRVCIHLRQFRQLLRVCIESREFLLPPSPML</sequence>
<feature type="compositionally biased region" description="Basic and acidic residues" evidence="1">
    <location>
        <begin position="531"/>
        <end position="542"/>
    </location>
</feature>
<dbReference type="OrthoDB" id="2437965at2759"/>
<dbReference type="InterPro" id="IPR032675">
    <property type="entry name" value="LRR_dom_sf"/>
</dbReference>
<gene>
    <name evidence="2" type="ORF">BG015_003852</name>
</gene>
<comment type="caution">
    <text evidence="2">The sequence shown here is derived from an EMBL/GenBank/DDBJ whole genome shotgun (WGS) entry which is preliminary data.</text>
</comment>
<dbReference type="Proteomes" id="UP000748756">
    <property type="component" value="Unassembled WGS sequence"/>
</dbReference>
<feature type="region of interest" description="Disordered" evidence="1">
    <location>
        <begin position="560"/>
        <end position="587"/>
    </location>
</feature>
<dbReference type="AlphaFoldDB" id="A0A9P5V2I2"/>
<accession>A0A9P5V2I2</accession>